<name>A0A6A6JJV4_WESOR</name>
<accession>A0A6A6JJV4</accession>
<reference evidence="2" key="1">
    <citation type="journal article" date="2020" name="Stud. Mycol.">
        <title>101 Dothideomycetes genomes: a test case for predicting lifestyles and emergence of pathogens.</title>
        <authorList>
            <person name="Haridas S."/>
            <person name="Albert R."/>
            <person name="Binder M."/>
            <person name="Bloem J."/>
            <person name="Labutti K."/>
            <person name="Salamov A."/>
            <person name="Andreopoulos B."/>
            <person name="Baker S."/>
            <person name="Barry K."/>
            <person name="Bills G."/>
            <person name="Bluhm B."/>
            <person name="Cannon C."/>
            <person name="Castanera R."/>
            <person name="Culley D."/>
            <person name="Daum C."/>
            <person name="Ezra D."/>
            <person name="Gonzalez J."/>
            <person name="Henrissat B."/>
            <person name="Kuo A."/>
            <person name="Liang C."/>
            <person name="Lipzen A."/>
            <person name="Lutzoni F."/>
            <person name="Magnuson J."/>
            <person name="Mondo S."/>
            <person name="Nolan M."/>
            <person name="Ohm R."/>
            <person name="Pangilinan J."/>
            <person name="Park H.-J."/>
            <person name="Ramirez L."/>
            <person name="Alfaro M."/>
            <person name="Sun H."/>
            <person name="Tritt A."/>
            <person name="Yoshinaga Y."/>
            <person name="Zwiers L.-H."/>
            <person name="Turgeon B."/>
            <person name="Goodwin S."/>
            <person name="Spatafora J."/>
            <person name="Crous P."/>
            <person name="Grigoriev I."/>
        </authorList>
    </citation>
    <scope>NUCLEOTIDE SEQUENCE</scope>
    <source>
        <strain evidence="2">CBS 379.55</strain>
    </source>
</reference>
<dbReference type="AlphaFoldDB" id="A0A6A6JJV4"/>
<evidence type="ECO:0000256" key="1">
    <source>
        <dbReference type="SAM" id="SignalP"/>
    </source>
</evidence>
<dbReference type="Proteomes" id="UP000800097">
    <property type="component" value="Unassembled WGS sequence"/>
</dbReference>
<evidence type="ECO:0008006" key="4">
    <source>
        <dbReference type="Google" id="ProtNLM"/>
    </source>
</evidence>
<organism evidence="2 3">
    <name type="scientific">Westerdykella ornata</name>
    <dbReference type="NCBI Taxonomy" id="318751"/>
    <lineage>
        <taxon>Eukaryota</taxon>
        <taxon>Fungi</taxon>
        <taxon>Dikarya</taxon>
        <taxon>Ascomycota</taxon>
        <taxon>Pezizomycotina</taxon>
        <taxon>Dothideomycetes</taxon>
        <taxon>Pleosporomycetidae</taxon>
        <taxon>Pleosporales</taxon>
        <taxon>Sporormiaceae</taxon>
        <taxon>Westerdykella</taxon>
    </lineage>
</organism>
<dbReference type="Gene3D" id="3.10.350.10">
    <property type="entry name" value="LysM domain"/>
    <property type="match status" value="1"/>
</dbReference>
<dbReference type="RefSeq" id="XP_033654054.1">
    <property type="nucleotide sequence ID" value="XM_033795604.1"/>
</dbReference>
<evidence type="ECO:0000313" key="2">
    <source>
        <dbReference type="EMBL" id="KAF2276515.1"/>
    </source>
</evidence>
<dbReference type="OrthoDB" id="1193027at2759"/>
<sequence length="140" mass="15613">MHILATVFLFSQLWFLRALAIVAANEVVPGEVVCRYNATTGPEVNYYTCTLLSLKYQLTVDKFFELNPSVDRDCEGIKPNTDYCVRGWIQQPISQDGLCGPLHGNTTCLDTVKPCCNSETWKCGDTLYGARPGSFYISLT</sequence>
<dbReference type="GeneID" id="54548779"/>
<protein>
    <recommendedName>
        <fullName evidence="4">LysM domain-containing protein</fullName>
    </recommendedName>
</protein>
<feature type="signal peptide" evidence="1">
    <location>
        <begin position="1"/>
        <end position="24"/>
    </location>
</feature>
<proteinExistence type="predicted"/>
<dbReference type="InterPro" id="IPR036779">
    <property type="entry name" value="LysM_dom_sf"/>
</dbReference>
<dbReference type="EMBL" id="ML986493">
    <property type="protein sequence ID" value="KAF2276515.1"/>
    <property type="molecule type" value="Genomic_DNA"/>
</dbReference>
<keyword evidence="1" id="KW-0732">Signal</keyword>
<feature type="chain" id="PRO_5025518256" description="LysM domain-containing protein" evidence="1">
    <location>
        <begin position="25"/>
        <end position="140"/>
    </location>
</feature>
<keyword evidence="3" id="KW-1185">Reference proteome</keyword>
<evidence type="ECO:0000313" key="3">
    <source>
        <dbReference type="Proteomes" id="UP000800097"/>
    </source>
</evidence>
<gene>
    <name evidence="2" type="ORF">EI97DRAFT_377374</name>
</gene>